<dbReference type="Gene3D" id="3.10.180.10">
    <property type="entry name" value="2,3-Dihydroxybiphenyl 1,2-Dioxygenase, domain 1"/>
    <property type="match status" value="1"/>
</dbReference>
<dbReference type="InterPro" id="IPR004360">
    <property type="entry name" value="Glyas_Fos-R_dOase_dom"/>
</dbReference>
<comment type="caution">
    <text evidence="2">The sequence shown here is derived from an EMBL/GenBank/DDBJ whole genome shotgun (WGS) entry which is preliminary data.</text>
</comment>
<proteinExistence type="predicted"/>
<evidence type="ECO:0000259" key="1">
    <source>
        <dbReference type="PROSITE" id="PS51819"/>
    </source>
</evidence>
<accession>A0ABU3D6Y0</accession>
<evidence type="ECO:0000313" key="2">
    <source>
        <dbReference type="EMBL" id="MDT0677273.1"/>
    </source>
</evidence>
<dbReference type="RefSeq" id="WP_311503617.1">
    <property type="nucleotide sequence ID" value="NZ_JAVRHK010000008.1"/>
</dbReference>
<sequence length="129" mass="14554">MFLKEKIFSGFSVDDLVKASNFYVNILGLEIEENAMGILELKIKGSNSIILYPKPDHDPATFTVLNIPVDNIDKAVDELTQNGVRFEQYDGELKTDDKGIFRDTKNQMGIAWFRDPAGNILSILETQKL</sequence>
<feature type="domain" description="VOC" evidence="1">
    <location>
        <begin position="4"/>
        <end position="126"/>
    </location>
</feature>
<name>A0ABU3D6Y0_9FLAO</name>
<dbReference type="InterPro" id="IPR037523">
    <property type="entry name" value="VOC_core"/>
</dbReference>
<dbReference type="Proteomes" id="UP001262582">
    <property type="component" value="Unassembled WGS sequence"/>
</dbReference>
<dbReference type="PROSITE" id="PS51819">
    <property type="entry name" value="VOC"/>
    <property type="match status" value="1"/>
</dbReference>
<protein>
    <submittedName>
        <fullName evidence="2">VOC family protein</fullName>
    </submittedName>
</protein>
<dbReference type="EMBL" id="JAVRHK010000008">
    <property type="protein sequence ID" value="MDT0677273.1"/>
    <property type="molecule type" value="Genomic_DNA"/>
</dbReference>
<dbReference type="SUPFAM" id="SSF54593">
    <property type="entry name" value="Glyoxalase/Bleomycin resistance protein/Dihydroxybiphenyl dioxygenase"/>
    <property type="match status" value="1"/>
</dbReference>
<gene>
    <name evidence="2" type="ORF">RM539_11860</name>
</gene>
<dbReference type="Pfam" id="PF00903">
    <property type="entry name" value="Glyoxalase"/>
    <property type="match status" value="1"/>
</dbReference>
<organism evidence="2 3">
    <name type="scientific">Autumnicola musiva</name>
    <dbReference type="NCBI Taxonomy" id="3075589"/>
    <lineage>
        <taxon>Bacteria</taxon>
        <taxon>Pseudomonadati</taxon>
        <taxon>Bacteroidota</taxon>
        <taxon>Flavobacteriia</taxon>
        <taxon>Flavobacteriales</taxon>
        <taxon>Flavobacteriaceae</taxon>
        <taxon>Autumnicola</taxon>
    </lineage>
</organism>
<evidence type="ECO:0000313" key="3">
    <source>
        <dbReference type="Proteomes" id="UP001262582"/>
    </source>
</evidence>
<reference evidence="2 3" key="1">
    <citation type="submission" date="2023-09" db="EMBL/GenBank/DDBJ databases">
        <authorList>
            <person name="Rey-Velasco X."/>
        </authorList>
    </citation>
    <scope>NUCLEOTIDE SEQUENCE [LARGE SCALE GENOMIC DNA]</scope>
    <source>
        <strain evidence="2 3">F117</strain>
    </source>
</reference>
<keyword evidence="3" id="KW-1185">Reference proteome</keyword>
<dbReference type="InterPro" id="IPR029068">
    <property type="entry name" value="Glyas_Bleomycin-R_OHBP_Dase"/>
</dbReference>